<name>A0A1G6SQV6_9SPHI</name>
<dbReference type="STRING" id="1391627.SAMN05216464_1015"/>
<keyword evidence="1" id="KW-0732">Signal</keyword>
<keyword evidence="3" id="KW-1185">Reference proteome</keyword>
<evidence type="ECO:0000256" key="1">
    <source>
        <dbReference type="SAM" id="SignalP"/>
    </source>
</evidence>
<reference evidence="2 3" key="1">
    <citation type="submission" date="2016-10" db="EMBL/GenBank/DDBJ databases">
        <authorList>
            <person name="de Groot N.N."/>
        </authorList>
    </citation>
    <scope>NUCLEOTIDE SEQUENCE [LARGE SCALE GENOMIC DNA]</scope>
    <source>
        <strain evidence="2 3">47C3B</strain>
    </source>
</reference>
<organism evidence="2 3">
    <name type="scientific">Mucilaginibacter pineti</name>
    <dbReference type="NCBI Taxonomy" id="1391627"/>
    <lineage>
        <taxon>Bacteria</taxon>
        <taxon>Pseudomonadati</taxon>
        <taxon>Bacteroidota</taxon>
        <taxon>Sphingobacteriia</taxon>
        <taxon>Sphingobacteriales</taxon>
        <taxon>Sphingobacteriaceae</taxon>
        <taxon>Mucilaginibacter</taxon>
    </lineage>
</organism>
<dbReference type="OrthoDB" id="1091532at2"/>
<feature type="chain" id="PRO_5011683468" evidence="1">
    <location>
        <begin position="23"/>
        <end position="558"/>
    </location>
</feature>
<sequence length="558" mass="61879">MKRITLLIAVIFFSLLCFTASAQDVGNMVQQKPFAISGSLGLGLGTYEVSGIPARQHDFSYIFNGAPVMSVYGVSFPFSVVVSDQQRSYTQPFNQYGISPTYKWLTVHAGWRSLEWSPYTLAGHNFLGGGVELNPGKLRLGFIYGRFNKAIEQDPLQPLALAQQPAYKRTGYSLKLGYGTEQNHVDLTYLHGKDDIHSLSSRPDSGLLNPAENMVLGLSTRFGFFKHFVFDADVSGSIYTNNLLSDTLKNLELGEVAFIKSLIKLNSSTQLSTAAQTSIGYNAAAYNIKLRYSRIDPDYKSMGAYYFETDAQNFTIESMVRLIQGQMQVSGSFGMQNDNLLHDKAYQSNRKIGSLNVSFNKPKYGINVRYSNFGITQDRGLNPIIDQFRVSRTNHNLSTIFRYDITGESISHGFVFVGNLQSLVDLNSYTAPNSKANSKTANLSYQLGFPKKAFGINTSLSYTTADIAFGRSIFYGPSIGINKTQGNLGINGAFSYQLQRNNNIDAGSIINAYMNTSYRIGKRDAANFTLNYLKSNSKDITLPSFNEVRTNLGLIHSF</sequence>
<accession>A0A1G6SQV6</accession>
<dbReference type="RefSeq" id="WP_143014026.1">
    <property type="nucleotide sequence ID" value="NZ_FNAI01000001.1"/>
</dbReference>
<proteinExistence type="predicted"/>
<evidence type="ECO:0000313" key="3">
    <source>
        <dbReference type="Proteomes" id="UP000199072"/>
    </source>
</evidence>
<dbReference type="EMBL" id="FNAI01000001">
    <property type="protein sequence ID" value="SDD18981.1"/>
    <property type="molecule type" value="Genomic_DNA"/>
</dbReference>
<gene>
    <name evidence="2" type="ORF">SAMN05216464_1015</name>
</gene>
<dbReference type="Proteomes" id="UP000199072">
    <property type="component" value="Unassembled WGS sequence"/>
</dbReference>
<protein>
    <submittedName>
        <fullName evidence="2">Uncharacterized protein</fullName>
    </submittedName>
</protein>
<dbReference type="AlphaFoldDB" id="A0A1G6SQV6"/>
<evidence type="ECO:0000313" key="2">
    <source>
        <dbReference type="EMBL" id="SDD18981.1"/>
    </source>
</evidence>
<feature type="signal peptide" evidence="1">
    <location>
        <begin position="1"/>
        <end position="22"/>
    </location>
</feature>